<evidence type="ECO:0000256" key="3">
    <source>
        <dbReference type="ARBA" id="ARBA00011233"/>
    </source>
</evidence>
<evidence type="ECO:0000256" key="7">
    <source>
        <dbReference type="ARBA" id="ARBA00023251"/>
    </source>
</evidence>
<comment type="similarity">
    <text evidence="2 11">Belongs to the chloramphenicol acetyltransferase family.</text>
</comment>
<dbReference type="EMBL" id="LKPO01000019">
    <property type="protein sequence ID" value="OLF91351.1"/>
    <property type="molecule type" value="Genomic_DNA"/>
</dbReference>
<dbReference type="InterPro" id="IPR001707">
    <property type="entry name" value="Cmp_AcTrfase"/>
</dbReference>
<gene>
    <name evidence="12" type="primary">catA</name>
    <name evidence="13" type="ORF">B4121_2829</name>
    <name evidence="12" type="ORF">PVN32_07040</name>
</gene>
<name>A0A6N2FPZ4_9BACI</name>
<dbReference type="Gene3D" id="3.30.559.10">
    <property type="entry name" value="Chloramphenicol acetyltransferase-like domain"/>
    <property type="match status" value="1"/>
</dbReference>
<evidence type="ECO:0000313" key="12">
    <source>
        <dbReference type="EMBL" id="MDE1451922.1"/>
    </source>
</evidence>
<evidence type="ECO:0000256" key="4">
    <source>
        <dbReference type="ARBA" id="ARBA00013235"/>
    </source>
</evidence>
<dbReference type="PANTHER" id="PTHR38474:SF2">
    <property type="entry name" value="CHLORAMPHENICOL ACETYLTRANSFERASE"/>
    <property type="match status" value="1"/>
</dbReference>
<evidence type="ECO:0000256" key="10">
    <source>
        <dbReference type="RuleBase" id="RU000503"/>
    </source>
</evidence>
<evidence type="ECO:0000256" key="9">
    <source>
        <dbReference type="PIRSR" id="PIRSR000440-1"/>
    </source>
</evidence>
<evidence type="ECO:0000256" key="5">
    <source>
        <dbReference type="ARBA" id="ARBA00020291"/>
    </source>
</evidence>
<reference evidence="12" key="2">
    <citation type="submission" date="2022-12" db="EMBL/GenBank/DDBJ databases">
        <title>Draft Genome Sequences of Bacillus licheniformis and Bacillus paralicheniformis strains isolated from Irish skim milk powders.</title>
        <authorList>
            <person name="Lourenco A."/>
            <person name="Li F."/>
            <person name="Geraldine D."/>
            <person name="Tobin J.T."/>
            <person name="Butler F."/>
            <person name="Jordan K."/>
            <person name="Obrien T."/>
        </authorList>
    </citation>
    <scope>NUCLEOTIDE SEQUENCE</scope>
    <source>
        <strain evidence="12">3370</strain>
    </source>
</reference>
<comment type="caution">
    <text evidence="13">The sequence shown here is derived from an EMBL/GenBank/DDBJ whole genome shotgun (WGS) entry which is preliminary data.</text>
</comment>
<dbReference type="SMART" id="SM01059">
    <property type="entry name" value="CAT"/>
    <property type="match status" value="1"/>
</dbReference>
<protein>
    <recommendedName>
        <fullName evidence="5 10">Chloramphenicol acetyltransferase</fullName>
        <ecNumber evidence="4 10">2.3.1.28</ecNumber>
    </recommendedName>
</protein>
<accession>A0A6N2FPZ4</accession>
<evidence type="ECO:0000256" key="2">
    <source>
        <dbReference type="ARBA" id="ARBA00010571"/>
    </source>
</evidence>
<dbReference type="GO" id="GO:0046677">
    <property type="term" value="P:response to antibiotic"/>
    <property type="evidence" value="ECO:0007669"/>
    <property type="project" value="UniProtKB-KW"/>
</dbReference>
<proteinExistence type="inferred from homology"/>
<evidence type="ECO:0000256" key="6">
    <source>
        <dbReference type="ARBA" id="ARBA00022679"/>
    </source>
</evidence>
<reference evidence="13 14" key="1">
    <citation type="journal article" date="2016" name="Front. Microbiol.">
        <title>High-Level Heat Resistance of Spores of Bacillus amyloliquefaciens and Bacillus licheniformis Results from the Presence of a spoVA Operon in a Tn1546 Transposon.</title>
        <authorList>
            <person name="Berendsen E.M."/>
            <person name="Koning R.A."/>
            <person name="Boekhorst J."/>
            <person name="de Jong A."/>
            <person name="Kuipers O.P."/>
            <person name="Wells-Bennik M.H."/>
        </authorList>
    </citation>
    <scope>NUCLEOTIDE SEQUENCE [LARGE SCALE GENOMIC DNA]</scope>
    <source>
        <strain evidence="13 14">B4121</strain>
    </source>
</reference>
<sequence length="216" mass="25434">MNFQTIDLDTWYRKSYFDHYMKEAKCSFSITTNVNVTNLLAVLKKKKIKLYPVFIYIVSRAIHSRPEFRTTFNDKGQLGYWEQMHPCYTIFHQDDQTFSALWTEYSNDFSRFYRQYLQDAERFGDKKGLWAKPDIPPNAFSVSSIPWVRFTNFNLNLDNSEHLLPIITNGKYFSEGGETFLPVSLQVHHAVCDGYHAGAFMNELERLAADCEEWLM</sequence>
<keyword evidence="6 10" id="KW-0808">Transferase</keyword>
<dbReference type="EC" id="2.3.1.28" evidence="4 10"/>
<organism evidence="13 14">
    <name type="scientific">Bacillus paralicheniformis</name>
    <dbReference type="NCBI Taxonomy" id="1648923"/>
    <lineage>
        <taxon>Bacteria</taxon>
        <taxon>Bacillati</taxon>
        <taxon>Bacillota</taxon>
        <taxon>Bacilli</taxon>
        <taxon>Bacillales</taxon>
        <taxon>Bacillaceae</taxon>
        <taxon>Bacillus</taxon>
    </lineage>
</organism>
<dbReference type="RefSeq" id="WP_020452359.1">
    <property type="nucleotide sequence ID" value="NZ_AP023088.1"/>
</dbReference>
<feature type="active site" description="Proton acceptor" evidence="9">
    <location>
        <position position="189"/>
    </location>
</feature>
<comment type="subunit">
    <text evidence="3">Homotrimer.</text>
</comment>
<dbReference type="EMBL" id="JARAFO010000011">
    <property type="protein sequence ID" value="MDE1451922.1"/>
    <property type="molecule type" value="Genomic_DNA"/>
</dbReference>
<evidence type="ECO:0000256" key="11">
    <source>
        <dbReference type="RuleBase" id="RU004156"/>
    </source>
</evidence>
<dbReference type="PANTHER" id="PTHR38474">
    <property type="entry name" value="SLR0299 PROTEIN"/>
    <property type="match status" value="1"/>
</dbReference>
<dbReference type="InterPro" id="IPR018372">
    <property type="entry name" value="Chloramphenicol_AcTrfase_AS"/>
</dbReference>
<dbReference type="NCBIfam" id="NF000491">
    <property type="entry name" value="chloram_CatA"/>
    <property type="match status" value="1"/>
</dbReference>
<dbReference type="Pfam" id="PF00302">
    <property type="entry name" value="CAT"/>
    <property type="match status" value="1"/>
</dbReference>
<evidence type="ECO:0000313" key="13">
    <source>
        <dbReference type="EMBL" id="OLF91351.1"/>
    </source>
</evidence>
<dbReference type="InterPro" id="IPR023213">
    <property type="entry name" value="CAT-like_dom_sf"/>
</dbReference>
<keyword evidence="8 10" id="KW-0012">Acyltransferase</keyword>
<dbReference type="GO" id="GO:0008811">
    <property type="term" value="F:chloramphenicol O-acetyltransferase activity"/>
    <property type="evidence" value="ECO:0007669"/>
    <property type="project" value="UniProtKB-EC"/>
</dbReference>
<evidence type="ECO:0000256" key="1">
    <source>
        <dbReference type="ARBA" id="ARBA00002150"/>
    </source>
</evidence>
<dbReference type="PROSITE" id="PS00100">
    <property type="entry name" value="CAT"/>
    <property type="match status" value="1"/>
</dbReference>
<dbReference type="Proteomes" id="UP000185604">
    <property type="component" value="Unassembled WGS sequence"/>
</dbReference>
<evidence type="ECO:0000313" key="14">
    <source>
        <dbReference type="Proteomes" id="UP000185604"/>
    </source>
</evidence>
<dbReference type="SUPFAM" id="SSF52777">
    <property type="entry name" value="CoA-dependent acyltransferases"/>
    <property type="match status" value="1"/>
</dbReference>
<dbReference type="Proteomes" id="UP001216709">
    <property type="component" value="Unassembled WGS sequence"/>
</dbReference>
<keyword evidence="7 10" id="KW-0046">Antibiotic resistance</keyword>
<comment type="catalytic activity">
    <reaction evidence="10">
        <text>chloramphenicol + acetyl-CoA = chloramphenicol 3-acetate + CoA</text>
        <dbReference type="Rhea" id="RHEA:18421"/>
        <dbReference type="ChEBI" id="CHEBI:16730"/>
        <dbReference type="ChEBI" id="CHEBI:17698"/>
        <dbReference type="ChEBI" id="CHEBI:57287"/>
        <dbReference type="ChEBI" id="CHEBI:57288"/>
        <dbReference type="EC" id="2.3.1.28"/>
    </reaction>
</comment>
<evidence type="ECO:0000256" key="8">
    <source>
        <dbReference type="ARBA" id="ARBA00023315"/>
    </source>
</evidence>
<dbReference type="PIRSF" id="PIRSF000440">
    <property type="entry name" value="CAT"/>
    <property type="match status" value="1"/>
</dbReference>
<comment type="function">
    <text evidence="1 10">This enzyme is an effector of chloramphenicol resistance in bacteria.</text>
</comment>
<dbReference type="GeneID" id="56672553"/>
<dbReference type="AlphaFoldDB" id="A0A6N2FPZ4"/>